<organism evidence="1 2">
    <name type="scientific">Nocardioides dokdonensis FR1436</name>
    <dbReference type="NCBI Taxonomy" id="1300347"/>
    <lineage>
        <taxon>Bacteria</taxon>
        <taxon>Bacillati</taxon>
        <taxon>Actinomycetota</taxon>
        <taxon>Actinomycetes</taxon>
        <taxon>Propionibacteriales</taxon>
        <taxon>Nocardioidaceae</taxon>
        <taxon>Nocardioides</taxon>
    </lineage>
</organism>
<dbReference type="STRING" id="1300347.I601_1967"/>
<dbReference type="EMBL" id="CP015079">
    <property type="protein sequence ID" value="ANH38396.1"/>
    <property type="molecule type" value="Genomic_DNA"/>
</dbReference>
<keyword evidence="2" id="KW-1185">Reference proteome</keyword>
<dbReference type="OrthoDB" id="3209715at2"/>
<dbReference type="AlphaFoldDB" id="A0A1A9GJZ1"/>
<dbReference type="KEGG" id="ndk:I601_1967"/>
<sequence>MRRGPDEAWRALALRQEGLLSRRQLSELGVDRWAVRSQVRAERWTLRTPMVVSTTTGPLSRAQVRWLGVLHAGPEALVGDLSAAEVHGLERWHRDDVTIVVPQGLELDEDVEGVVFRRTRRALGPMSASSHLPVMRLEPAVLHFADYQHSRRTAQGVLAAVVQQQLTTPERLHEWVRRMRPLRWAGLLRTALDEIEGGARSVSELDVARLCREHGLTPPHRQVRRRGSDGRLRYTDCEWDLPGGGVLVLEIDGAFHMHAENWEDDIARERSLVSTDRIVVRCTARELREEAYRVAHDLLRLGVLRTGTGSCP</sequence>
<dbReference type="RefSeq" id="WP_068108799.1">
    <property type="nucleotide sequence ID" value="NZ_CP015079.1"/>
</dbReference>
<name>A0A1A9GJZ1_9ACTN</name>
<accession>A0A1A9GJZ1</accession>
<dbReference type="Proteomes" id="UP000077868">
    <property type="component" value="Chromosome"/>
</dbReference>
<evidence type="ECO:0000313" key="2">
    <source>
        <dbReference type="Proteomes" id="UP000077868"/>
    </source>
</evidence>
<protein>
    <recommendedName>
        <fullName evidence="3">DUF559 domain-containing protein</fullName>
    </recommendedName>
</protein>
<evidence type="ECO:0000313" key="1">
    <source>
        <dbReference type="EMBL" id="ANH38396.1"/>
    </source>
</evidence>
<dbReference type="PATRIC" id="fig|1300347.3.peg.1967"/>
<reference evidence="1 2" key="1">
    <citation type="submission" date="2016-03" db="EMBL/GenBank/DDBJ databases">
        <title>Complete genome sequence of a soil Actinobacterium, Nocardioides dokdonensis FR1436.</title>
        <authorList>
            <person name="Kwon S.-K."/>
            <person name="Kim K."/>
            <person name="Kim J.F."/>
        </authorList>
    </citation>
    <scope>NUCLEOTIDE SEQUENCE [LARGE SCALE GENOMIC DNA]</scope>
    <source>
        <strain evidence="1 2">FR1436</strain>
    </source>
</reference>
<gene>
    <name evidence="1" type="ORF">I601_1967</name>
</gene>
<evidence type="ECO:0008006" key="3">
    <source>
        <dbReference type="Google" id="ProtNLM"/>
    </source>
</evidence>
<proteinExistence type="predicted"/>